<dbReference type="InterPro" id="IPR005841">
    <property type="entry name" value="Alpha-D-phosphohexomutase_SF"/>
</dbReference>
<dbReference type="PRINTS" id="PR00509">
    <property type="entry name" value="PGMPMM"/>
</dbReference>
<dbReference type="InterPro" id="IPR005843">
    <property type="entry name" value="A-D-PHexomutase_C"/>
</dbReference>
<dbReference type="EMBL" id="PFJH01000105">
    <property type="protein sequence ID" value="PIX68571.1"/>
    <property type="molecule type" value="Genomic_DNA"/>
</dbReference>
<dbReference type="Gene3D" id="3.30.310.50">
    <property type="entry name" value="Alpha-D-phosphohexomutase, C-terminal domain"/>
    <property type="match status" value="1"/>
</dbReference>
<feature type="domain" description="Alpha-D-phosphohexomutase C-terminal" evidence="6">
    <location>
        <begin position="231"/>
        <end position="281"/>
    </location>
</feature>
<organism evidence="9 10">
    <name type="scientific">Candidatus Roizmanbacteria bacterium CG_4_10_14_3_um_filter_39_13</name>
    <dbReference type="NCBI Taxonomy" id="1974831"/>
    <lineage>
        <taxon>Bacteria</taxon>
        <taxon>Candidatus Roizmaniibacteriota</taxon>
    </lineage>
</organism>
<dbReference type="InterPro" id="IPR016055">
    <property type="entry name" value="A-D-PHexomutase_a/b/a-I/II/III"/>
</dbReference>
<dbReference type="GO" id="GO:0016868">
    <property type="term" value="F:intramolecular phosphotransferase activity"/>
    <property type="evidence" value="ECO:0007669"/>
    <property type="project" value="InterPro"/>
</dbReference>
<feature type="non-terminal residue" evidence="9">
    <location>
        <position position="1"/>
    </location>
</feature>
<feature type="domain" description="Alpha-D-phosphohexomutase alpha/beta/alpha" evidence="8">
    <location>
        <begin position="103"/>
        <end position="205"/>
    </location>
</feature>
<sequence>ALSTLPSRSIRNFRVAVDPANAMGIVIINHLIKTVPLTLEKINYELDGTFPAHEANPLKFKLLRDLQQKVIHTQADLGLAPDGDGDRIFFVDEKGSIVPAKVIASLIASELLASHKGGVIVVDICNTRNIQKACEVGGGKMIISRVGHSIITDVINKEKALFCGESSGHYYYRESGGAENTLRTILIVLEIMTRTKKTLSQLAKEYQASIESGEYNFKFDTATDTAAIMKKIISFYSKGALNTIDGVAVDFPTWRFSIRTSNTEPLMRLNVEGDTESLVREKLSELTNRILSFGAIAK</sequence>
<evidence type="ECO:0000256" key="3">
    <source>
        <dbReference type="ARBA" id="ARBA00022723"/>
    </source>
</evidence>
<proteinExistence type="predicted"/>
<evidence type="ECO:0000259" key="8">
    <source>
        <dbReference type="Pfam" id="PF02880"/>
    </source>
</evidence>
<evidence type="ECO:0000256" key="2">
    <source>
        <dbReference type="ARBA" id="ARBA00022553"/>
    </source>
</evidence>
<dbReference type="InterPro" id="IPR005846">
    <property type="entry name" value="A-D-PHexomutase_a/b/a-III"/>
</dbReference>
<feature type="domain" description="Alpha-D-phosphohexomutase alpha/beta/alpha" evidence="7">
    <location>
        <begin position="11"/>
        <end position="95"/>
    </location>
</feature>
<name>A0A2M7LKG9_9BACT</name>
<evidence type="ECO:0000256" key="5">
    <source>
        <dbReference type="ARBA" id="ARBA00023235"/>
    </source>
</evidence>
<dbReference type="InterPro" id="IPR036900">
    <property type="entry name" value="A-D-PHexomutase_C_sf"/>
</dbReference>
<dbReference type="Pfam" id="PF00408">
    <property type="entry name" value="PGM_PMM_IV"/>
    <property type="match status" value="1"/>
</dbReference>
<keyword evidence="5" id="KW-0413">Isomerase</keyword>
<dbReference type="GO" id="GO:0046872">
    <property type="term" value="F:metal ion binding"/>
    <property type="evidence" value="ECO:0007669"/>
    <property type="project" value="UniProtKB-KW"/>
</dbReference>
<keyword evidence="3" id="KW-0479">Metal-binding</keyword>
<gene>
    <name evidence="9" type="primary">manB</name>
    <name evidence="9" type="ORF">COZ40_02570</name>
</gene>
<evidence type="ECO:0000259" key="6">
    <source>
        <dbReference type="Pfam" id="PF00408"/>
    </source>
</evidence>
<comment type="caution">
    <text evidence="9">The sequence shown here is derived from an EMBL/GenBank/DDBJ whole genome shotgun (WGS) entry which is preliminary data.</text>
</comment>
<dbReference type="Pfam" id="PF02879">
    <property type="entry name" value="PGM_PMM_II"/>
    <property type="match status" value="1"/>
</dbReference>
<evidence type="ECO:0000313" key="9">
    <source>
        <dbReference type="EMBL" id="PIX68571.1"/>
    </source>
</evidence>
<dbReference type="PANTHER" id="PTHR43771">
    <property type="entry name" value="PHOSPHOMANNOMUTASE"/>
    <property type="match status" value="1"/>
</dbReference>
<evidence type="ECO:0000256" key="4">
    <source>
        <dbReference type="ARBA" id="ARBA00022842"/>
    </source>
</evidence>
<dbReference type="Gene3D" id="3.40.120.10">
    <property type="entry name" value="Alpha-D-Glucose-1,6-Bisphosphate, subunit A, domain 3"/>
    <property type="match status" value="2"/>
</dbReference>
<evidence type="ECO:0000313" key="10">
    <source>
        <dbReference type="Proteomes" id="UP000228500"/>
    </source>
</evidence>
<keyword evidence="2" id="KW-0597">Phosphoprotein</keyword>
<evidence type="ECO:0000256" key="1">
    <source>
        <dbReference type="ARBA" id="ARBA00001946"/>
    </source>
</evidence>
<dbReference type="PANTHER" id="PTHR43771:SF1">
    <property type="entry name" value="PHOSPHOMANNOMUTASE"/>
    <property type="match status" value="1"/>
</dbReference>
<protein>
    <submittedName>
        <fullName evidence="9">Phosphomannomutase/phosphoglucomutase</fullName>
    </submittedName>
</protein>
<dbReference type="AlphaFoldDB" id="A0A2M7LKG9"/>
<dbReference type="SUPFAM" id="SSF55957">
    <property type="entry name" value="Phosphoglucomutase, C-terminal domain"/>
    <property type="match status" value="1"/>
</dbReference>
<accession>A0A2M7LKG9</accession>
<comment type="cofactor">
    <cofactor evidence="1">
        <name>Mg(2+)</name>
        <dbReference type="ChEBI" id="CHEBI:18420"/>
    </cofactor>
</comment>
<evidence type="ECO:0000259" key="7">
    <source>
        <dbReference type="Pfam" id="PF02879"/>
    </source>
</evidence>
<keyword evidence="4" id="KW-0460">Magnesium</keyword>
<reference evidence="10" key="1">
    <citation type="submission" date="2017-09" db="EMBL/GenBank/DDBJ databases">
        <title>Depth-based differentiation of microbial function through sediment-hosted aquifers and enrichment of novel symbionts in the deep terrestrial subsurface.</title>
        <authorList>
            <person name="Probst A.J."/>
            <person name="Ladd B."/>
            <person name="Jarett J.K."/>
            <person name="Geller-Mcgrath D.E."/>
            <person name="Sieber C.M.K."/>
            <person name="Emerson J.B."/>
            <person name="Anantharaman K."/>
            <person name="Thomas B.C."/>
            <person name="Malmstrom R."/>
            <person name="Stieglmeier M."/>
            <person name="Klingl A."/>
            <person name="Woyke T."/>
            <person name="Ryan C.M."/>
            <person name="Banfield J.F."/>
        </authorList>
    </citation>
    <scope>NUCLEOTIDE SEQUENCE [LARGE SCALE GENOMIC DNA]</scope>
</reference>
<dbReference type="SUPFAM" id="SSF53738">
    <property type="entry name" value="Phosphoglucomutase, first 3 domains"/>
    <property type="match status" value="2"/>
</dbReference>
<dbReference type="Pfam" id="PF02880">
    <property type="entry name" value="PGM_PMM_III"/>
    <property type="match status" value="1"/>
</dbReference>
<dbReference type="Proteomes" id="UP000228500">
    <property type="component" value="Unassembled WGS sequence"/>
</dbReference>
<dbReference type="InterPro" id="IPR005845">
    <property type="entry name" value="A-D-PHexomutase_a/b/a-II"/>
</dbReference>
<dbReference type="GO" id="GO:0005975">
    <property type="term" value="P:carbohydrate metabolic process"/>
    <property type="evidence" value="ECO:0007669"/>
    <property type="project" value="InterPro"/>
</dbReference>